<keyword evidence="3" id="KW-1185">Reference proteome</keyword>
<comment type="caution">
    <text evidence="2">The sequence shown here is derived from an EMBL/GenBank/DDBJ whole genome shotgun (WGS) entry which is preliminary data.</text>
</comment>
<sequence>MQVIADLKSYLLDSKAYFGIAEVLNPLREIDKLIKRKLRCYIWQQWGRSGYRKLRRLGVDRWTA</sequence>
<proteinExistence type="predicted"/>
<evidence type="ECO:0000259" key="1">
    <source>
        <dbReference type="Pfam" id="PF08388"/>
    </source>
</evidence>
<accession>W9V556</accession>
<dbReference type="InterPro" id="IPR013597">
    <property type="entry name" value="Mat_intron_G2"/>
</dbReference>
<reference evidence="3" key="1">
    <citation type="submission" date="2012-11" db="EMBL/GenBank/DDBJ databases">
        <authorList>
            <person name="Singh A."/>
            <person name="Pinnaka A.K."/>
            <person name="Vaidya B."/>
        </authorList>
    </citation>
    <scope>NUCLEOTIDE SEQUENCE [LARGE SCALE GENOMIC DNA]</scope>
    <source>
        <strain evidence="3">AK23</strain>
    </source>
</reference>
<dbReference type="EMBL" id="AONB01000007">
    <property type="protein sequence ID" value="EXJ11257.1"/>
    <property type="molecule type" value="Genomic_DNA"/>
</dbReference>
<organism evidence="2 3">
    <name type="scientific">Nitrincola nitratireducens</name>
    <dbReference type="NCBI Taxonomy" id="1229521"/>
    <lineage>
        <taxon>Bacteria</taxon>
        <taxon>Pseudomonadati</taxon>
        <taxon>Pseudomonadota</taxon>
        <taxon>Gammaproteobacteria</taxon>
        <taxon>Oceanospirillales</taxon>
        <taxon>Oceanospirillaceae</taxon>
        <taxon>Nitrincola</taxon>
    </lineage>
</organism>
<reference evidence="2 3" key="2">
    <citation type="journal article" date="2015" name="Syst. Appl. Microbiol.">
        <title>Nitrincola nitratireducens sp. nov. isolated from a haloalkaline crater lake.</title>
        <authorList>
            <person name="Singh A."/>
            <person name="Vaidya B."/>
            <person name="Tanuku N.R."/>
            <person name="Pinnaka A.K."/>
        </authorList>
    </citation>
    <scope>NUCLEOTIDE SEQUENCE [LARGE SCALE GENOMIC DNA]</scope>
    <source>
        <strain evidence="2 3">AK23</strain>
    </source>
</reference>
<gene>
    <name evidence="2" type="ORF">D791_01712</name>
</gene>
<feature type="domain" description="Group II intron maturase-specific" evidence="1">
    <location>
        <begin position="2"/>
        <end position="56"/>
    </location>
</feature>
<protein>
    <recommendedName>
        <fullName evidence="1">Group II intron maturase-specific domain-containing protein</fullName>
    </recommendedName>
</protein>
<evidence type="ECO:0000313" key="3">
    <source>
        <dbReference type="Proteomes" id="UP000019464"/>
    </source>
</evidence>
<name>W9V556_9GAMM</name>
<dbReference type="Proteomes" id="UP000019464">
    <property type="component" value="Unassembled WGS sequence"/>
</dbReference>
<evidence type="ECO:0000313" key="2">
    <source>
        <dbReference type="EMBL" id="EXJ11257.1"/>
    </source>
</evidence>
<dbReference type="AlphaFoldDB" id="W9V556"/>
<dbReference type="Pfam" id="PF08388">
    <property type="entry name" value="GIIM"/>
    <property type="match status" value="1"/>
</dbReference>
<dbReference type="STRING" id="1229521.D791_01712"/>